<dbReference type="OrthoDB" id="1744869at2759"/>
<dbReference type="GeneID" id="71980935"/>
<evidence type="ECO:0000313" key="3">
    <source>
        <dbReference type="Proteomes" id="UP000756132"/>
    </source>
</evidence>
<proteinExistence type="predicted"/>
<keyword evidence="3" id="KW-1185">Reference proteome</keyword>
<dbReference type="AlphaFoldDB" id="A0A9Q8P471"/>
<name>A0A9Q8P471_PASFU</name>
<evidence type="ECO:0000256" key="1">
    <source>
        <dbReference type="SAM" id="MobiDB-lite"/>
    </source>
</evidence>
<evidence type="ECO:0000313" key="2">
    <source>
        <dbReference type="EMBL" id="UJO12511.1"/>
    </source>
</evidence>
<feature type="compositionally biased region" description="Basic and acidic residues" evidence="1">
    <location>
        <begin position="45"/>
        <end position="55"/>
    </location>
</feature>
<dbReference type="EMBL" id="CP090163">
    <property type="protein sequence ID" value="UJO12511.1"/>
    <property type="molecule type" value="Genomic_DNA"/>
</dbReference>
<accession>A0A9Q8P471</accession>
<reference evidence="2" key="2">
    <citation type="journal article" date="2022" name="Microb. Genom.">
        <title>A chromosome-scale genome assembly of the tomato pathogen Cladosporium fulvum reveals a compartmentalized genome architecture and the presence of a dispensable chromosome.</title>
        <authorList>
            <person name="Zaccaron A.Z."/>
            <person name="Chen L.H."/>
            <person name="Samaras A."/>
            <person name="Stergiopoulos I."/>
        </authorList>
    </citation>
    <scope>NUCLEOTIDE SEQUENCE</scope>
    <source>
        <strain evidence="2">Race5_Kim</strain>
    </source>
</reference>
<sequence>MLRNADSIWRTRATFAAATPARREGIAQRRCFARVVDLELEDMEGRGGWQDERHAPPATTRRTGRASHAYMGVISTQSPKITKIQELISNIKPEAMRASTRPTSHPSLLTVLTTPSYAKHALSSGLPTEILERFGDNPTRSKPLDAIVAVVDRLPLPAGSLKGTEGLAYAFAPDPGRQLSSTPVPLNTSAQKPGTLSFALPPVAELTSVKPRNTVTTIQIPLAQTIFSNGLPSTLVHSHYHFDPLSGALRKSASQRLESQTLDLYVGSQPTELAASIPLIPLTPLREVQHSMGNIIQKVSLSQFPERSLESEVPNGRKAHGLARAEDEQPTLVPASQELEEAVSDYFRFVGIAPQPVQVWAVILTASARESINRRAGTDEVHKATKRLLASEEEGVRQQWASTGIERGLSSAILEVIGQGGRLCRVLSGGGGWGKKAGLLSLDPDVEYSTRDLRGETGWKFDFEGDDSFEAVQRQRREALGEIVREGDGVMFLLAPKDVQRDALAPQKSQSTPGCAVTLGVVPSSINEYASSSPSDNGHTSKIANELEHHANFFGMLSEGGLAISVTGPSDNVLTQSKMDVPFQQLSVIEKGE</sequence>
<feature type="region of interest" description="Disordered" evidence="1">
    <location>
        <begin position="45"/>
        <end position="65"/>
    </location>
</feature>
<dbReference type="RefSeq" id="XP_047756877.1">
    <property type="nucleotide sequence ID" value="XM_047900205.1"/>
</dbReference>
<reference evidence="2" key="1">
    <citation type="submission" date="2021-12" db="EMBL/GenBank/DDBJ databases">
        <authorList>
            <person name="Zaccaron A."/>
            <person name="Stergiopoulos I."/>
        </authorList>
    </citation>
    <scope>NUCLEOTIDE SEQUENCE</scope>
    <source>
        <strain evidence="2">Race5_Kim</strain>
    </source>
</reference>
<dbReference type="KEGG" id="ffu:CLAFUR5_01057"/>
<feature type="region of interest" description="Disordered" evidence="1">
    <location>
        <begin position="312"/>
        <end position="331"/>
    </location>
</feature>
<gene>
    <name evidence="2" type="ORF">CLAFUR5_01057</name>
</gene>
<protein>
    <submittedName>
        <fullName evidence="2">Uncharacterized protein</fullName>
    </submittedName>
</protein>
<organism evidence="2 3">
    <name type="scientific">Passalora fulva</name>
    <name type="common">Tomato leaf mold</name>
    <name type="synonym">Cladosporium fulvum</name>
    <dbReference type="NCBI Taxonomy" id="5499"/>
    <lineage>
        <taxon>Eukaryota</taxon>
        <taxon>Fungi</taxon>
        <taxon>Dikarya</taxon>
        <taxon>Ascomycota</taxon>
        <taxon>Pezizomycotina</taxon>
        <taxon>Dothideomycetes</taxon>
        <taxon>Dothideomycetidae</taxon>
        <taxon>Mycosphaerellales</taxon>
        <taxon>Mycosphaerellaceae</taxon>
        <taxon>Fulvia</taxon>
    </lineage>
</organism>
<dbReference type="Proteomes" id="UP000756132">
    <property type="component" value="Chromosome 1"/>
</dbReference>